<feature type="domain" description="RecJ OB" evidence="8">
    <location>
        <begin position="380"/>
        <end position="462"/>
    </location>
</feature>
<dbReference type="InterPro" id="IPR003156">
    <property type="entry name" value="DHHA1_dom"/>
</dbReference>
<dbReference type="InterPro" id="IPR038763">
    <property type="entry name" value="DHH_sf"/>
</dbReference>
<reference evidence="9 10" key="1">
    <citation type="submission" date="2022-04" db="EMBL/GenBank/DDBJ databases">
        <title>Mechanism of arsenic methylation and mitigation arsenic toxicity by Bacillus sp. LH14 from an Arsenic-Contaminated Paddy Soil.</title>
        <authorList>
            <person name="Wang D."/>
        </authorList>
    </citation>
    <scope>NUCLEOTIDE SEQUENCE [LARGE SCALE GENOMIC DNA]</scope>
    <source>
        <strain evidence="9 10">LH14</strain>
    </source>
</reference>
<comment type="similarity">
    <text evidence="1">Belongs to the RecJ family.</text>
</comment>
<name>A0ABY4JRP8_9BACI</name>
<feature type="domain" description="DDH" evidence="6">
    <location>
        <begin position="19"/>
        <end position="156"/>
    </location>
</feature>
<dbReference type="PANTHER" id="PTHR30255">
    <property type="entry name" value="SINGLE-STRANDED-DNA-SPECIFIC EXONUCLEASE RECJ"/>
    <property type="match status" value="1"/>
</dbReference>
<evidence type="ECO:0000256" key="1">
    <source>
        <dbReference type="ARBA" id="ARBA00005915"/>
    </source>
</evidence>
<evidence type="ECO:0000313" key="10">
    <source>
        <dbReference type="Proteomes" id="UP000830639"/>
    </source>
</evidence>
<dbReference type="Gene3D" id="3.10.310.30">
    <property type="match status" value="1"/>
</dbReference>
<dbReference type="RefSeq" id="WP_248269067.1">
    <property type="nucleotide sequence ID" value="NZ_CP096034.1"/>
</dbReference>
<dbReference type="InterPro" id="IPR001667">
    <property type="entry name" value="DDH_dom"/>
</dbReference>
<dbReference type="Gene3D" id="3.90.1640.30">
    <property type="match status" value="1"/>
</dbReference>
<feature type="domain" description="DHHA1" evidence="7">
    <location>
        <begin position="275"/>
        <end position="356"/>
    </location>
</feature>
<dbReference type="Pfam" id="PF02272">
    <property type="entry name" value="DHHA1"/>
    <property type="match status" value="1"/>
</dbReference>
<keyword evidence="3" id="KW-0540">Nuclease</keyword>
<keyword evidence="5" id="KW-0269">Exonuclease</keyword>
<evidence type="ECO:0000256" key="2">
    <source>
        <dbReference type="ARBA" id="ARBA00019841"/>
    </source>
</evidence>
<dbReference type="SUPFAM" id="SSF64182">
    <property type="entry name" value="DHH phosphoesterases"/>
    <property type="match status" value="1"/>
</dbReference>
<dbReference type="Proteomes" id="UP000830639">
    <property type="component" value="Chromosome"/>
</dbReference>
<organism evidence="9 10">
    <name type="scientific">Gottfriedia acidiceleris</name>
    <dbReference type="NCBI Taxonomy" id="371036"/>
    <lineage>
        <taxon>Bacteria</taxon>
        <taxon>Bacillati</taxon>
        <taxon>Bacillota</taxon>
        <taxon>Bacilli</taxon>
        <taxon>Bacillales</taxon>
        <taxon>Bacillaceae</taxon>
        <taxon>Gottfriedia</taxon>
    </lineage>
</organism>
<dbReference type="PANTHER" id="PTHR30255:SF2">
    <property type="entry name" value="SINGLE-STRANDED-DNA-SPECIFIC EXONUCLEASE RECJ"/>
    <property type="match status" value="1"/>
</dbReference>
<evidence type="ECO:0000313" key="9">
    <source>
        <dbReference type="EMBL" id="UPM56152.1"/>
    </source>
</evidence>
<evidence type="ECO:0000256" key="4">
    <source>
        <dbReference type="ARBA" id="ARBA00022801"/>
    </source>
</evidence>
<dbReference type="Pfam" id="PF17768">
    <property type="entry name" value="RecJ_OB"/>
    <property type="match status" value="1"/>
</dbReference>
<evidence type="ECO:0000259" key="7">
    <source>
        <dbReference type="Pfam" id="PF02272"/>
    </source>
</evidence>
<keyword evidence="10" id="KW-1185">Reference proteome</keyword>
<protein>
    <recommendedName>
        <fullName evidence="2">Single-stranded-DNA-specific exonuclease RecJ</fullName>
    </recommendedName>
</protein>
<evidence type="ECO:0000259" key="6">
    <source>
        <dbReference type="Pfam" id="PF01368"/>
    </source>
</evidence>
<keyword evidence="4" id="KW-0378">Hydrolase</keyword>
<dbReference type="EMBL" id="CP096034">
    <property type="protein sequence ID" value="UPM56152.1"/>
    <property type="molecule type" value="Genomic_DNA"/>
</dbReference>
<gene>
    <name evidence="9" type="ORF">MY490_10090</name>
</gene>
<evidence type="ECO:0000256" key="5">
    <source>
        <dbReference type="ARBA" id="ARBA00022839"/>
    </source>
</evidence>
<evidence type="ECO:0000259" key="8">
    <source>
        <dbReference type="Pfam" id="PF17768"/>
    </source>
</evidence>
<accession>A0ABY4JRP8</accession>
<dbReference type="Pfam" id="PF01368">
    <property type="entry name" value="DHH"/>
    <property type="match status" value="1"/>
</dbReference>
<dbReference type="InterPro" id="IPR041122">
    <property type="entry name" value="RecJ_OB"/>
</dbReference>
<evidence type="ECO:0000256" key="3">
    <source>
        <dbReference type="ARBA" id="ARBA00022722"/>
    </source>
</evidence>
<proteinExistence type="inferred from homology"/>
<dbReference type="InterPro" id="IPR051673">
    <property type="entry name" value="SSDNA_exonuclease_RecJ"/>
</dbReference>
<sequence length="483" mass="53845">MEWGKSQRVISKAYLSLYGMTSSTILSQALFELGGHVDTRLPLRTEGYGLSKEIVNSLSKSYSLIITVDNGSSAHDALKAAKIKGIDVIVTDHHEVLNGRPNCLAFINPKRIDNHYPNPHLCGAGVALKLVQAIYLKLKREWIGESFKFFDLATLGTIADVVPLIGENRIICWHGLRKIKNHPHPAFKKIIDKLRIKTVDSSTFGFTLGPIFNACGRIGDPNFAAAILRSTDPTNEEIDQLIALNDKRKKVTAEQFLTIQEKIQSENLLNDDVLVINGDFHKGIIGILASRASNYYKKPTIVISSDGTGSARSLQGSQFSIINCISGCENLLKKFGGHPMAAGFSISLTDKQVNLFRTNIQKEATKQQICTPQQFYISNIPINTFPIELMSDLPILEPYGMGMPKPIFKSNATKIASSQYFGKEKEHLKLLIKDKNVLGFSQAHIFHKLENPSVLDLFYSVNCHKKEDFFLHDLMKIEDCLEI</sequence>